<evidence type="ECO:0000256" key="7">
    <source>
        <dbReference type="SAM" id="Phobius"/>
    </source>
</evidence>
<evidence type="ECO:0000256" key="4">
    <source>
        <dbReference type="ARBA" id="ARBA00023136"/>
    </source>
</evidence>
<feature type="transmembrane region" description="Helical" evidence="7">
    <location>
        <begin position="377"/>
        <end position="399"/>
    </location>
</feature>
<evidence type="ECO:0000256" key="8">
    <source>
        <dbReference type="SAM" id="SignalP"/>
    </source>
</evidence>
<feature type="region of interest" description="Disordered" evidence="6">
    <location>
        <begin position="543"/>
        <end position="584"/>
    </location>
</feature>
<dbReference type="AlphaFoldDB" id="A0A401KN23"/>
<feature type="transmembrane region" description="Helical" evidence="7">
    <location>
        <begin position="335"/>
        <end position="365"/>
    </location>
</feature>
<gene>
    <name evidence="10" type="ORF">AAWM_03558</name>
</gene>
<feature type="transmembrane region" description="Helical" evidence="7">
    <location>
        <begin position="455"/>
        <end position="477"/>
    </location>
</feature>
<dbReference type="Proteomes" id="UP000286921">
    <property type="component" value="Unassembled WGS sequence"/>
</dbReference>
<dbReference type="PANTHER" id="PTHR33048:SF157">
    <property type="entry name" value="INTEGRAL MEMBRANE PROTEIN"/>
    <property type="match status" value="1"/>
</dbReference>
<keyword evidence="11" id="KW-1185">Reference proteome</keyword>
<dbReference type="InterPro" id="IPR049326">
    <property type="entry name" value="Rhodopsin_dom_fungi"/>
</dbReference>
<organism evidence="10 11">
    <name type="scientific">Aspergillus awamori</name>
    <name type="common">Black koji mold</name>
    <dbReference type="NCBI Taxonomy" id="105351"/>
    <lineage>
        <taxon>Eukaryota</taxon>
        <taxon>Fungi</taxon>
        <taxon>Dikarya</taxon>
        <taxon>Ascomycota</taxon>
        <taxon>Pezizomycotina</taxon>
        <taxon>Eurotiomycetes</taxon>
        <taxon>Eurotiomycetidae</taxon>
        <taxon>Eurotiales</taxon>
        <taxon>Aspergillaceae</taxon>
        <taxon>Aspergillus</taxon>
    </lineage>
</organism>
<proteinExistence type="inferred from homology"/>
<keyword evidence="4 7" id="KW-0472">Membrane</keyword>
<accession>A0A401KN23</accession>
<comment type="subcellular location">
    <subcellularLocation>
        <location evidence="1">Membrane</location>
        <topology evidence="1">Multi-pass membrane protein</topology>
    </subcellularLocation>
</comment>
<feature type="transmembrane region" description="Helical" evidence="7">
    <location>
        <begin position="497"/>
        <end position="523"/>
    </location>
</feature>
<keyword evidence="8" id="KW-0732">Signal</keyword>
<dbReference type="InterPro" id="IPR052337">
    <property type="entry name" value="SAT4-like"/>
</dbReference>
<dbReference type="GO" id="GO:0016020">
    <property type="term" value="C:membrane"/>
    <property type="evidence" value="ECO:0007669"/>
    <property type="project" value="UniProtKB-SubCell"/>
</dbReference>
<feature type="signal peptide" evidence="8">
    <location>
        <begin position="1"/>
        <end position="20"/>
    </location>
</feature>
<protein>
    <recommendedName>
        <fullName evidence="9">Rhodopsin domain-containing protein</fullName>
    </recommendedName>
</protein>
<dbReference type="Pfam" id="PF20684">
    <property type="entry name" value="Fung_rhodopsin"/>
    <property type="match status" value="1"/>
</dbReference>
<evidence type="ECO:0000256" key="6">
    <source>
        <dbReference type="SAM" id="MobiDB-lite"/>
    </source>
</evidence>
<keyword evidence="3 7" id="KW-1133">Transmembrane helix</keyword>
<dbReference type="PANTHER" id="PTHR33048">
    <property type="entry name" value="PTH11-LIKE INTEGRAL MEMBRANE PROTEIN (AFU_ORTHOLOGUE AFUA_5G11245)"/>
    <property type="match status" value="1"/>
</dbReference>
<feature type="transmembrane region" description="Helical" evidence="7">
    <location>
        <begin position="264"/>
        <end position="286"/>
    </location>
</feature>
<comment type="caution">
    <text evidence="10">The sequence shown here is derived from an EMBL/GenBank/DDBJ whole genome shotgun (WGS) entry which is preliminary data.</text>
</comment>
<evidence type="ECO:0000313" key="10">
    <source>
        <dbReference type="EMBL" id="GCB20673.1"/>
    </source>
</evidence>
<sequence length="584" mass="64612">MRTALSALAIFLTLARSATAAPVAAPSEVEERDASAVLNTRFITYEDSINKRDEVEERDASAVLNTRFITYEDSISKRDDVEERDASAVLNTRFITYEDSINKRDEVEERDPSAVLNMLKRNGKRDSTFGLQACKLKPLLRFLEGVVTLQGSPPSPPLPPPAHSDKAIVVLQHLSQALVEYLQANPSAPTLSLLQPTVSKALLQSWCASDPGPGSLMLLSRISQGKMCMMLFPSHYKGMFFDCRASAIIVARFSLSPYHFTAKAIIIVTTILGVLAIFAVALRVYARIYSKLYLGADDWTIILALILSCGISIIIDYTDAVTGIGDPEYQPTMEAIIFALKINFACENAQIATMGVIKVSLLFFYRRIFGISRPFVIASNVLIALISSFTLAIVLAVIFSKWPVYLQWDPTAPYDINASAILICYVAGNSLFDLLTLALPIAAVQKLQMDQSKKLFMSVIFVLGSTCMAASLVRLYYAVQWTKEPATISSMFEVPFIYNILWALLEPPIFIVVGSMLTLGPLLRNWRGPKQWIRLLSSKKEGSTKFHDSRSLPQSHMQSGSSHQRGPEKKLTPSTSSEVELLEV</sequence>
<comment type="similarity">
    <text evidence="5">Belongs to the SAT4 family.</text>
</comment>
<feature type="chain" id="PRO_5019371161" description="Rhodopsin domain-containing protein" evidence="8">
    <location>
        <begin position="21"/>
        <end position="584"/>
    </location>
</feature>
<dbReference type="EMBL" id="BDHI01000007">
    <property type="protein sequence ID" value="GCB20673.1"/>
    <property type="molecule type" value="Genomic_DNA"/>
</dbReference>
<feature type="domain" description="Rhodopsin" evidence="9">
    <location>
        <begin position="282"/>
        <end position="524"/>
    </location>
</feature>
<evidence type="ECO:0000259" key="9">
    <source>
        <dbReference type="Pfam" id="PF20684"/>
    </source>
</evidence>
<feature type="transmembrane region" description="Helical" evidence="7">
    <location>
        <begin position="298"/>
        <end position="315"/>
    </location>
</feature>
<feature type="transmembrane region" description="Helical" evidence="7">
    <location>
        <begin position="419"/>
        <end position="443"/>
    </location>
</feature>
<reference evidence="10 11" key="1">
    <citation type="submission" date="2016-09" db="EMBL/GenBank/DDBJ databases">
        <title>Aspergillus awamori IFM 58123T.</title>
        <authorList>
            <person name="Kusuya Y."/>
            <person name="Shimizu M."/>
            <person name="Takahashi H."/>
            <person name="Yaguchi T."/>
        </authorList>
    </citation>
    <scope>NUCLEOTIDE SEQUENCE [LARGE SCALE GENOMIC DNA]</scope>
    <source>
        <strain evidence="10 11">IFM 58123</strain>
    </source>
</reference>
<evidence type="ECO:0000256" key="1">
    <source>
        <dbReference type="ARBA" id="ARBA00004141"/>
    </source>
</evidence>
<evidence type="ECO:0000256" key="3">
    <source>
        <dbReference type="ARBA" id="ARBA00022989"/>
    </source>
</evidence>
<keyword evidence="2 7" id="KW-0812">Transmembrane</keyword>
<evidence type="ECO:0000256" key="2">
    <source>
        <dbReference type="ARBA" id="ARBA00022692"/>
    </source>
</evidence>
<evidence type="ECO:0000256" key="5">
    <source>
        <dbReference type="ARBA" id="ARBA00038359"/>
    </source>
</evidence>
<evidence type="ECO:0000313" key="11">
    <source>
        <dbReference type="Proteomes" id="UP000286921"/>
    </source>
</evidence>
<feature type="compositionally biased region" description="Polar residues" evidence="6">
    <location>
        <begin position="551"/>
        <end position="564"/>
    </location>
</feature>
<name>A0A401KN23_ASPAW</name>